<feature type="non-terminal residue" evidence="2">
    <location>
        <position position="1"/>
    </location>
</feature>
<feature type="non-terminal residue" evidence="2">
    <location>
        <position position="73"/>
    </location>
</feature>
<sequence length="73" mass="8167">GRGAQGGGAPGRPGGRDRQRGRRRLARDRRDRDRRPLLPRRAAERHRRHGDRRAALDDDQGEAGARQARPGSL</sequence>
<keyword evidence="2" id="KW-0347">Helicase</keyword>
<feature type="region of interest" description="Disordered" evidence="1">
    <location>
        <begin position="1"/>
        <end position="73"/>
    </location>
</feature>
<keyword evidence="2" id="KW-0378">Hydrolase</keyword>
<dbReference type="AlphaFoldDB" id="A0A6J4LP70"/>
<feature type="compositionally biased region" description="Gly residues" evidence="1">
    <location>
        <begin position="1"/>
        <end position="13"/>
    </location>
</feature>
<dbReference type="EC" id="3.6.4.13" evidence="2"/>
<name>A0A6J4LP70_9BACT</name>
<keyword evidence="2" id="KW-0547">Nucleotide-binding</keyword>
<proteinExistence type="predicted"/>
<keyword evidence="2" id="KW-0067">ATP-binding</keyword>
<gene>
    <name evidence="2" type="ORF">AVDCRST_MAG11-2778</name>
</gene>
<reference evidence="2" key="1">
    <citation type="submission" date="2020-02" db="EMBL/GenBank/DDBJ databases">
        <authorList>
            <person name="Meier V. D."/>
        </authorList>
    </citation>
    <scope>NUCLEOTIDE SEQUENCE</scope>
    <source>
        <strain evidence="2">AVDCRST_MAG11</strain>
    </source>
</reference>
<organism evidence="2">
    <name type="scientific">uncultured Gemmatimonadaceae bacterium</name>
    <dbReference type="NCBI Taxonomy" id="246130"/>
    <lineage>
        <taxon>Bacteria</taxon>
        <taxon>Pseudomonadati</taxon>
        <taxon>Gemmatimonadota</taxon>
        <taxon>Gemmatimonadia</taxon>
        <taxon>Gemmatimonadales</taxon>
        <taxon>Gemmatimonadaceae</taxon>
        <taxon>environmental samples</taxon>
    </lineage>
</organism>
<accession>A0A6J4LP70</accession>
<dbReference type="GO" id="GO:0003724">
    <property type="term" value="F:RNA helicase activity"/>
    <property type="evidence" value="ECO:0007669"/>
    <property type="project" value="UniProtKB-EC"/>
</dbReference>
<evidence type="ECO:0000256" key="1">
    <source>
        <dbReference type="SAM" id="MobiDB-lite"/>
    </source>
</evidence>
<evidence type="ECO:0000313" key="2">
    <source>
        <dbReference type="EMBL" id="CAA9337052.1"/>
    </source>
</evidence>
<dbReference type="GO" id="GO:0016787">
    <property type="term" value="F:hydrolase activity"/>
    <property type="evidence" value="ECO:0007669"/>
    <property type="project" value="UniProtKB-KW"/>
</dbReference>
<dbReference type="EMBL" id="CADCTU010000614">
    <property type="protein sequence ID" value="CAA9337052.1"/>
    <property type="molecule type" value="Genomic_DNA"/>
</dbReference>
<protein>
    <submittedName>
        <fullName evidence="2">DEAD-box ATP-dependent RNA helicase DeaD ( CshA)</fullName>
        <ecNumber evidence="2">3.6.4.13</ecNumber>
    </submittedName>
</protein>